<protein>
    <recommendedName>
        <fullName evidence="2">DUF6533 domain-containing protein</fullName>
    </recommendedName>
</protein>
<feature type="transmembrane region" description="Helical" evidence="1">
    <location>
        <begin position="214"/>
        <end position="233"/>
    </location>
</feature>
<feature type="transmembrane region" description="Helical" evidence="1">
    <location>
        <begin position="171"/>
        <end position="193"/>
    </location>
</feature>
<keyword evidence="1" id="KW-1133">Transmembrane helix</keyword>
<feature type="transmembrane region" description="Helical" evidence="1">
    <location>
        <begin position="86"/>
        <end position="106"/>
    </location>
</feature>
<gene>
    <name evidence="3" type="ORF">DFH05DRAFT_614849</name>
</gene>
<keyword evidence="1" id="KW-0812">Transmembrane</keyword>
<evidence type="ECO:0000313" key="4">
    <source>
        <dbReference type="Proteomes" id="UP001142393"/>
    </source>
</evidence>
<evidence type="ECO:0000256" key="1">
    <source>
        <dbReference type="SAM" id="Phobius"/>
    </source>
</evidence>
<feature type="transmembrane region" description="Helical" evidence="1">
    <location>
        <begin position="118"/>
        <end position="138"/>
    </location>
</feature>
<dbReference type="Pfam" id="PF20151">
    <property type="entry name" value="DUF6533"/>
    <property type="match status" value="1"/>
</dbReference>
<feature type="transmembrane region" description="Helical" evidence="1">
    <location>
        <begin position="44"/>
        <end position="66"/>
    </location>
</feature>
<proteinExistence type="predicted"/>
<keyword evidence="1" id="KW-0472">Membrane</keyword>
<evidence type="ECO:0000313" key="3">
    <source>
        <dbReference type="EMBL" id="KAJ3748899.1"/>
    </source>
</evidence>
<feature type="transmembrane region" description="Helical" evidence="1">
    <location>
        <begin position="239"/>
        <end position="259"/>
    </location>
</feature>
<comment type="caution">
    <text evidence="3">The sequence shown here is derived from an EMBL/GenBank/DDBJ whole genome shotgun (WGS) entry which is preliminary data.</text>
</comment>
<dbReference type="InterPro" id="IPR045340">
    <property type="entry name" value="DUF6533"/>
</dbReference>
<dbReference type="AlphaFoldDB" id="A0A9W8P8C8"/>
<sequence length="342" mass="39083">MQAQLPSSVLGLLATACDLVLTRQKEKEYVWTTKKPFQLTFVKILFVLVRYLAFLIHIVNIVLSSIWTVKFPGVLRPPDEVCMTLLIFQIISSHSMLLLLQLILMLRVFALYNRSLRMGIFLFLLLVCKLAVSAYSSLWENMHVLRHLKFGEYCIPRITLKEQSVRNPTLVFIYGELLVQFIIHGLSWKRTIWDLRQYYSHSRPVLLSVVNRDGLKVFTGILVAMAAIGLSTLKISFPVAFVFPCFVSLISALGCRMILNLQTLDALTETGPSSEQNKELELTTINNSIMATSDAPWDSTTFQLDESNLHRYTHISRETSIREAERVMENSVPVHRLYDGLV</sequence>
<keyword evidence="4" id="KW-1185">Reference proteome</keyword>
<name>A0A9W8P8C8_9AGAR</name>
<accession>A0A9W8P8C8</accession>
<feature type="domain" description="DUF6533" evidence="2">
    <location>
        <begin position="16"/>
        <end position="55"/>
    </location>
</feature>
<evidence type="ECO:0000259" key="2">
    <source>
        <dbReference type="Pfam" id="PF20151"/>
    </source>
</evidence>
<dbReference type="Proteomes" id="UP001142393">
    <property type="component" value="Unassembled WGS sequence"/>
</dbReference>
<organism evidence="3 4">
    <name type="scientific">Lentinula detonsa</name>
    <dbReference type="NCBI Taxonomy" id="2804962"/>
    <lineage>
        <taxon>Eukaryota</taxon>
        <taxon>Fungi</taxon>
        <taxon>Dikarya</taxon>
        <taxon>Basidiomycota</taxon>
        <taxon>Agaricomycotina</taxon>
        <taxon>Agaricomycetes</taxon>
        <taxon>Agaricomycetidae</taxon>
        <taxon>Agaricales</taxon>
        <taxon>Marasmiineae</taxon>
        <taxon>Omphalotaceae</taxon>
        <taxon>Lentinula</taxon>
    </lineage>
</organism>
<dbReference type="EMBL" id="JANVFU010000002">
    <property type="protein sequence ID" value="KAJ3748899.1"/>
    <property type="molecule type" value="Genomic_DNA"/>
</dbReference>
<reference evidence="3 4" key="1">
    <citation type="journal article" date="2023" name="Proc. Natl. Acad. Sci. U.S.A.">
        <title>A global phylogenomic analysis of the shiitake genus Lentinula.</title>
        <authorList>
            <person name="Sierra-Patev S."/>
            <person name="Min B."/>
            <person name="Naranjo-Ortiz M."/>
            <person name="Looney B."/>
            <person name="Konkel Z."/>
            <person name="Slot J.C."/>
            <person name="Sakamoto Y."/>
            <person name="Steenwyk J.L."/>
            <person name="Rokas A."/>
            <person name="Carro J."/>
            <person name="Camarero S."/>
            <person name="Ferreira P."/>
            <person name="Molpeceres G."/>
            <person name="Ruiz-Duenas F.J."/>
            <person name="Serrano A."/>
            <person name="Henrissat B."/>
            <person name="Drula E."/>
            <person name="Hughes K.W."/>
            <person name="Mata J.L."/>
            <person name="Ishikawa N.K."/>
            <person name="Vargas-Isla R."/>
            <person name="Ushijima S."/>
            <person name="Smith C.A."/>
            <person name="Donoghue J."/>
            <person name="Ahrendt S."/>
            <person name="Andreopoulos W."/>
            <person name="He G."/>
            <person name="LaButti K."/>
            <person name="Lipzen A."/>
            <person name="Ng V."/>
            <person name="Riley R."/>
            <person name="Sandor L."/>
            <person name="Barry K."/>
            <person name="Martinez A.T."/>
            <person name="Xiao Y."/>
            <person name="Gibbons J.G."/>
            <person name="Terashima K."/>
            <person name="Grigoriev I.V."/>
            <person name="Hibbett D."/>
        </authorList>
    </citation>
    <scope>NUCLEOTIDE SEQUENCE [LARGE SCALE GENOMIC DNA]</scope>
    <source>
        <strain evidence="3 4">TFB7810</strain>
    </source>
</reference>